<evidence type="ECO:0000259" key="6">
    <source>
        <dbReference type="PROSITE" id="PS50089"/>
    </source>
</evidence>
<dbReference type="PANTHER" id="PTHR25462:SF305">
    <property type="entry name" value="RING-TYPE DOMAIN-CONTAINING PROTEIN"/>
    <property type="match status" value="1"/>
</dbReference>
<dbReference type="EMBL" id="CAJNOK010011410">
    <property type="protein sequence ID" value="CAF1139560.1"/>
    <property type="molecule type" value="Genomic_DNA"/>
</dbReference>
<gene>
    <name evidence="8" type="ORF">OVA965_LOCUS21058</name>
    <name evidence="9" type="ORF">TMI583_LOCUS21618</name>
</gene>
<name>A0A8S2E5N0_9BILA</name>
<dbReference type="CDD" id="cd16584">
    <property type="entry name" value="RING-HC_TRIM56_C-V"/>
    <property type="match status" value="1"/>
</dbReference>
<dbReference type="InterPro" id="IPR001841">
    <property type="entry name" value="Znf_RING"/>
</dbReference>
<keyword evidence="2 4" id="KW-0863">Zinc-finger</keyword>
<dbReference type="PROSITE" id="PS50119">
    <property type="entry name" value="ZF_BBOX"/>
    <property type="match status" value="1"/>
</dbReference>
<dbReference type="Gene3D" id="3.30.160.60">
    <property type="entry name" value="Classic Zinc Finger"/>
    <property type="match status" value="1"/>
</dbReference>
<dbReference type="Pfam" id="PF13445">
    <property type="entry name" value="zf-RING_UBOX"/>
    <property type="match status" value="1"/>
</dbReference>
<organism evidence="8 10">
    <name type="scientific">Didymodactylos carnosus</name>
    <dbReference type="NCBI Taxonomy" id="1234261"/>
    <lineage>
        <taxon>Eukaryota</taxon>
        <taxon>Metazoa</taxon>
        <taxon>Spiralia</taxon>
        <taxon>Gnathifera</taxon>
        <taxon>Rotifera</taxon>
        <taxon>Eurotatoria</taxon>
        <taxon>Bdelloidea</taxon>
        <taxon>Philodinida</taxon>
        <taxon>Philodinidae</taxon>
        <taxon>Didymodactylos</taxon>
    </lineage>
</organism>
<keyword evidence="5" id="KW-0472">Membrane</keyword>
<feature type="domain" description="RING-type" evidence="6">
    <location>
        <begin position="139"/>
        <end position="187"/>
    </location>
</feature>
<reference evidence="8" key="1">
    <citation type="submission" date="2021-02" db="EMBL/GenBank/DDBJ databases">
        <authorList>
            <person name="Nowell W R."/>
        </authorList>
    </citation>
    <scope>NUCLEOTIDE SEQUENCE</scope>
</reference>
<sequence>MDKIIIIQGFLDYYRNTYGPFGRFPVYMYNHFCNIIPRTIIYLEGRHSRMKKYVNSPHPNINIVIDLLQKEQSLASMQHGELRLSEIDDQNNADGEDDETSFIELVQQTSSTPSPTKSATMTQQVLRLAEKINDQYLTCKICLEPFKEPKCLTCLHTFCEQCIENHLSAQRTYKYTDYREFACPICRKKTAIPTGGVHKLPDNFLIAGLSEMLSNKTVAKLANCDMCKTGLYSIINSFLLFYIIFFFFHSIVHDREREASSRCLECQKFLCRHCVQAHQTIKVTQDHSIYELEIEKDILCKNHLTEFVRFYCEQCQCCICIACTYSEHRDHELSDFRSAAINHKQYIQVCLDQCKSKMNDLEDYLQIIKRCDSNMATIEAAIHTLATTFEKSLRVKEQELVAQVFSLYGDETHEFIKRREELDEYFEQIKNTCSLTELVVNGKDIELLLVKKQLAEKFRELETVELESLPENIHMRIKFCPGKLELGKLMMCSMTPPDDDEQEGLLEDDDIDENENIEQEEDEISDNILKTENYKLKTNNDNLTEFTALTSDEIGIQVEENELEQLKSFCDMSTQTEDIINEQKILQTQEQAIQTVEDGIVFDGNKITIIPPDENGQVDVSPNAYEQSNKLSRRVRRLLKPTCSVAVLPNTDVIILDCEQNLASILDKRGKFKYCFSSEPNLDRKNLAGVAGFSSIAQVSNDRSKVVRIPTPQGLLCIKLKGERVSDLPLGFTVHAFNSISESDN</sequence>
<evidence type="ECO:0000256" key="4">
    <source>
        <dbReference type="PROSITE-ProRule" id="PRU00024"/>
    </source>
</evidence>
<accession>A0A8S2E5N0</accession>
<evidence type="ECO:0000256" key="2">
    <source>
        <dbReference type="ARBA" id="ARBA00022771"/>
    </source>
</evidence>
<protein>
    <submittedName>
        <fullName evidence="8">Uncharacterized protein</fullName>
    </submittedName>
</protein>
<dbReference type="Pfam" id="PF00643">
    <property type="entry name" value="zf-B_box"/>
    <property type="match status" value="1"/>
</dbReference>
<dbReference type="Proteomes" id="UP000677228">
    <property type="component" value="Unassembled WGS sequence"/>
</dbReference>
<evidence type="ECO:0000256" key="1">
    <source>
        <dbReference type="ARBA" id="ARBA00022723"/>
    </source>
</evidence>
<dbReference type="InterPro" id="IPR000315">
    <property type="entry name" value="Znf_B-box"/>
</dbReference>
<dbReference type="SMART" id="SM00336">
    <property type="entry name" value="BBOX"/>
    <property type="match status" value="2"/>
</dbReference>
<dbReference type="PROSITE" id="PS00518">
    <property type="entry name" value="ZF_RING_1"/>
    <property type="match status" value="1"/>
</dbReference>
<dbReference type="InterPro" id="IPR047153">
    <property type="entry name" value="TRIM45/56/19-like"/>
</dbReference>
<dbReference type="GO" id="GO:0005654">
    <property type="term" value="C:nucleoplasm"/>
    <property type="evidence" value="ECO:0007669"/>
    <property type="project" value="TreeGrafter"/>
</dbReference>
<keyword evidence="3" id="KW-0862">Zinc</keyword>
<dbReference type="SUPFAM" id="SSF57845">
    <property type="entry name" value="B-box zinc-binding domain"/>
    <property type="match status" value="1"/>
</dbReference>
<dbReference type="EMBL" id="CAJOBA010025785">
    <property type="protein sequence ID" value="CAF3932786.1"/>
    <property type="molecule type" value="Genomic_DNA"/>
</dbReference>
<evidence type="ECO:0000256" key="3">
    <source>
        <dbReference type="ARBA" id="ARBA00022833"/>
    </source>
</evidence>
<keyword evidence="1" id="KW-0479">Metal-binding</keyword>
<dbReference type="PANTHER" id="PTHR25462">
    <property type="entry name" value="BONUS, ISOFORM C-RELATED"/>
    <property type="match status" value="1"/>
</dbReference>
<keyword evidence="5" id="KW-0812">Transmembrane</keyword>
<dbReference type="SUPFAM" id="SSF57850">
    <property type="entry name" value="RING/U-box"/>
    <property type="match status" value="1"/>
</dbReference>
<dbReference type="InterPro" id="IPR027370">
    <property type="entry name" value="Znf-RING_euk"/>
</dbReference>
<dbReference type="InterPro" id="IPR013083">
    <property type="entry name" value="Znf_RING/FYVE/PHD"/>
</dbReference>
<feature type="transmembrane region" description="Helical" evidence="5">
    <location>
        <begin position="230"/>
        <end position="252"/>
    </location>
</feature>
<dbReference type="InterPro" id="IPR017907">
    <property type="entry name" value="Znf_RING_CS"/>
</dbReference>
<dbReference type="Gene3D" id="3.30.40.10">
    <property type="entry name" value="Zinc/RING finger domain, C3HC4 (zinc finger)"/>
    <property type="match status" value="1"/>
</dbReference>
<dbReference type="GO" id="GO:0061630">
    <property type="term" value="F:ubiquitin protein ligase activity"/>
    <property type="evidence" value="ECO:0007669"/>
    <property type="project" value="TreeGrafter"/>
</dbReference>
<evidence type="ECO:0000313" key="9">
    <source>
        <dbReference type="EMBL" id="CAF3932786.1"/>
    </source>
</evidence>
<comment type="caution">
    <text evidence="8">The sequence shown here is derived from an EMBL/GenBank/DDBJ whole genome shotgun (WGS) entry which is preliminary data.</text>
</comment>
<evidence type="ECO:0000313" key="10">
    <source>
        <dbReference type="Proteomes" id="UP000677228"/>
    </source>
</evidence>
<feature type="domain" description="B box-type" evidence="7">
    <location>
        <begin position="295"/>
        <end position="336"/>
    </location>
</feature>
<evidence type="ECO:0000259" key="7">
    <source>
        <dbReference type="PROSITE" id="PS50119"/>
    </source>
</evidence>
<evidence type="ECO:0000256" key="5">
    <source>
        <dbReference type="SAM" id="Phobius"/>
    </source>
</evidence>
<dbReference type="GO" id="GO:0008270">
    <property type="term" value="F:zinc ion binding"/>
    <property type="evidence" value="ECO:0007669"/>
    <property type="project" value="UniProtKB-KW"/>
</dbReference>
<dbReference type="AlphaFoldDB" id="A0A8S2E5N0"/>
<dbReference type="PROSITE" id="PS50089">
    <property type="entry name" value="ZF_RING_2"/>
    <property type="match status" value="1"/>
</dbReference>
<evidence type="ECO:0000313" key="8">
    <source>
        <dbReference type="EMBL" id="CAF1139560.1"/>
    </source>
</evidence>
<dbReference type="SMART" id="SM00184">
    <property type="entry name" value="RING"/>
    <property type="match status" value="1"/>
</dbReference>
<dbReference type="Proteomes" id="UP000682733">
    <property type="component" value="Unassembled WGS sequence"/>
</dbReference>
<proteinExistence type="predicted"/>
<keyword evidence="5" id="KW-1133">Transmembrane helix</keyword>